<feature type="region of interest" description="Disordered" evidence="4">
    <location>
        <begin position="636"/>
        <end position="676"/>
    </location>
</feature>
<dbReference type="InParanoid" id="A0A507B6B4"/>
<organism evidence="6 7">
    <name type="scientific">Thyridium curvatum</name>
    <dbReference type="NCBI Taxonomy" id="1093900"/>
    <lineage>
        <taxon>Eukaryota</taxon>
        <taxon>Fungi</taxon>
        <taxon>Dikarya</taxon>
        <taxon>Ascomycota</taxon>
        <taxon>Pezizomycotina</taxon>
        <taxon>Sordariomycetes</taxon>
        <taxon>Sordariomycetidae</taxon>
        <taxon>Thyridiales</taxon>
        <taxon>Thyridiaceae</taxon>
        <taxon>Thyridium</taxon>
    </lineage>
</organism>
<keyword evidence="7" id="KW-1185">Reference proteome</keyword>
<evidence type="ECO:0000256" key="3">
    <source>
        <dbReference type="ARBA" id="ARBA00023242"/>
    </source>
</evidence>
<comment type="caution">
    <text evidence="6">The sequence shown here is derived from an EMBL/GenBank/DDBJ whole genome shotgun (WGS) entry which is preliminary data.</text>
</comment>
<keyword evidence="1" id="KW-0805">Transcription regulation</keyword>
<evidence type="ECO:0000259" key="5">
    <source>
        <dbReference type="PROSITE" id="PS50048"/>
    </source>
</evidence>
<dbReference type="CDD" id="cd00067">
    <property type="entry name" value="GAL4"/>
    <property type="match status" value="1"/>
</dbReference>
<feature type="region of interest" description="Disordered" evidence="4">
    <location>
        <begin position="1"/>
        <end position="33"/>
    </location>
</feature>
<dbReference type="CDD" id="cd12148">
    <property type="entry name" value="fungal_TF_MHR"/>
    <property type="match status" value="1"/>
</dbReference>
<dbReference type="GO" id="GO:0000981">
    <property type="term" value="F:DNA-binding transcription factor activity, RNA polymerase II-specific"/>
    <property type="evidence" value="ECO:0007669"/>
    <property type="project" value="InterPro"/>
</dbReference>
<proteinExistence type="predicted"/>
<evidence type="ECO:0000313" key="6">
    <source>
        <dbReference type="EMBL" id="TPX14636.1"/>
    </source>
</evidence>
<dbReference type="PANTHER" id="PTHR47840:SF1">
    <property type="entry name" value="ZN(II)2CYS6 TRANSCRIPTION FACTOR (EUROFUNG)"/>
    <property type="match status" value="1"/>
</dbReference>
<name>A0A507B6B4_9PEZI</name>
<evidence type="ECO:0000256" key="2">
    <source>
        <dbReference type="ARBA" id="ARBA00023163"/>
    </source>
</evidence>
<keyword evidence="3" id="KW-0539">Nucleus</keyword>
<reference evidence="6 7" key="1">
    <citation type="submission" date="2019-06" db="EMBL/GenBank/DDBJ databases">
        <title>Draft genome sequence of the filamentous fungus Phialemoniopsis curvata isolated from diesel fuel.</title>
        <authorList>
            <person name="Varaljay V.A."/>
            <person name="Lyon W.J."/>
            <person name="Crouch A.L."/>
            <person name="Drake C.E."/>
            <person name="Hollomon J.M."/>
            <person name="Nadeau L.J."/>
            <person name="Nunn H.S."/>
            <person name="Stevenson B.S."/>
            <person name="Bojanowski C.L."/>
            <person name="Crookes-Goodson W.J."/>
        </authorList>
    </citation>
    <scope>NUCLEOTIDE SEQUENCE [LARGE SCALE GENOMIC DNA]</scope>
    <source>
        <strain evidence="6 7">D216</strain>
    </source>
</reference>
<evidence type="ECO:0000256" key="1">
    <source>
        <dbReference type="ARBA" id="ARBA00023015"/>
    </source>
</evidence>
<dbReference type="InterPro" id="IPR036864">
    <property type="entry name" value="Zn2-C6_fun-type_DNA-bd_sf"/>
</dbReference>
<dbReference type="Pfam" id="PF00172">
    <property type="entry name" value="Zn_clus"/>
    <property type="match status" value="1"/>
</dbReference>
<feature type="domain" description="Zn(2)-C6 fungal-type" evidence="5">
    <location>
        <begin position="64"/>
        <end position="97"/>
    </location>
</feature>
<accession>A0A507B6B4</accession>
<feature type="compositionally biased region" description="Polar residues" evidence="4">
    <location>
        <begin position="131"/>
        <end position="140"/>
    </location>
</feature>
<dbReference type="STRING" id="1093900.A0A507B6B4"/>
<gene>
    <name evidence="6" type="ORF">E0L32_005328</name>
</gene>
<evidence type="ECO:0000256" key="4">
    <source>
        <dbReference type="SAM" id="MobiDB-lite"/>
    </source>
</evidence>
<dbReference type="RefSeq" id="XP_030996347.1">
    <property type="nucleotide sequence ID" value="XM_031139838.1"/>
</dbReference>
<dbReference type="EMBL" id="SKBQ01000027">
    <property type="protein sequence ID" value="TPX14636.1"/>
    <property type="molecule type" value="Genomic_DNA"/>
</dbReference>
<protein>
    <recommendedName>
        <fullName evidence="5">Zn(2)-C6 fungal-type domain-containing protein</fullName>
    </recommendedName>
</protein>
<dbReference type="PROSITE" id="PS50048">
    <property type="entry name" value="ZN2_CY6_FUNGAL_2"/>
    <property type="match status" value="1"/>
</dbReference>
<feature type="region of interest" description="Disordered" evidence="4">
    <location>
        <begin position="106"/>
        <end position="140"/>
    </location>
</feature>
<dbReference type="GO" id="GO:0008270">
    <property type="term" value="F:zinc ion binding"/>
    <property type="evidence" value="ECO:0007669"/>
    <property type="project" value="InterPro"/>
</dbReference>
<dbReference type="PROSITE" id="PS00463">
    <property type="entry name" value="ZN2_CY6_FUNGAL_1"/>
    <property type="match status" value="1"/>
</dbReference>
<dbReference type="Proteomes" id="UP000319257">
    <property type="component" value="Unassembled WGS sequence"/>
</dbReference>
<dbReference type="GeneID" id="41972775"/>
<sequence length="731" mass="81710">MLRRGPDVQVSTPSTDENYIDRGSTKGVVNSGPMTETRHQAANAADGMLPPSSKRRKIRKGTQSCWECKRRKIRCTFAAPEQDVCDGCRSRQTKCVSQEFENELSRRDRKGVVPDLGAMSGDKAPDDASRSRNASFLSPSCSSGALPTFPERPADISRTLRSLWPSPADLNLILSIPIDASLLFHGVICQPYDEIVQHNAASLSALLRLPSPESHPVLVARRLLNLAIFLQGIPARQLDKLNTLELNHQRLVRRLIDGVSRLVTNNDELLDSLDGIECVMLESMYLNNAGNLRRAWLTNRKAMTLAQMIGLHQETCTSVKVLDEETRDRINPSYMWARLVFSDRYLSLMLDLPQGSLGDVFATPDILEGCSALERMERVLAVAGNRIIQRNGTERTDIATTSNIDKLLLEAASFMPPQWWLIPNDLPDSEGGPAKSLANTVRLMNQFTYYHLMVQLHIPYLLLSSANHPCYDYSKLSATNASRETLSRYVSFRSLDTTTTYCRGIDFVVFIASMTLCLSHMICCHQQRREIGTELTCLQSLAHQRLADRGLIERTLELMDKMANGYGDAAAKRISLILRPLLAIEAKSRIGGLYEASVSPVASRPEFDGPEGKVDESGTMSIHIPYFGTIKIRHHNPLEDPEHDRERGQLVDQQSKHGLQTTNTNRQSPLASFQPTSRDYNEFSIADEPFPSLNDHVSQDFGVLDQDWAVDLESWALQGVDTALFNTLTDR</sequence>
<dbReference type="AlphaFoldDB" id="A0A507B6B4"/>
<dbReference type="SMART" id="SM00066">
    <property type="entry name" value="GAL4"/>
    <property type="match status" value="1"/>
</dbReference>
<dbReference type="PANTHER" id="PTHR47840">
    <property type="entry name" value="ZN(II)2CYS6 TRANSCRIPTION FACTOR (EUROFUNG)-RELATED"/>
    <property type="match status" value="1"/>
</dbReference>
<dbReference type="SUPFAM" id="SSF57701">
    <property type="entry name" value="Zn2/Cys6 DNA-binding domain"/>
    <property type="match status" value="1"/>
</dbReference>
<dbReference type="InterPro" id="IPR001138">
    <property type="entry name" value="Zn2Cys6_DnaBD"/>
</dbReference>
<feature type="compositionally biased region" description="Polar residues" evidence="4">
    <location>
        <begin position="651"/>
        <end position="676"/>
    </location>
</feature>
<dbReference type="Gene3D" id="4.10.240.10">
    <property type="entry name" value="Zn(2)-C6 fungal-type DNA-binding domain"/>
    <property type="match status" value="1"/>
</dbReference>
<dbReference type="OrthoDB" id="5392779at2759"/>
<keyword evidence="2" id="KW-0804">Transcription</keyword>
<feature type="compositionally biased region" description="Basic and acidic residues" evidence="4">
    <location>
        <begin position="636"/>
        <end position="649"/>
    </location>
</feature>
<evidence type="ECO:0000313" key="7">
    <source>
        <dbReference type="Proteomes" id="UP000319257"/>
    </source>
</evidence>